<dbReference type="AlphaFoldDB" id="A0A392WJJ5"/>
<organism evidence="1 2">
    <name type="scientific">Trifolium medium</name>
    <dbReference type="NCBI Taxonomy" id="97028"/>
    <lineage>
        <taxon>Eukaryota</taxon>
        <taxon>Viridiplantae</taxon>
        <taxon>Streptophyta</taxon>
        <taxon>Embryophyta</taxon>
        <taxon>Tracheophyta</taxon>
        <taxon>Spermatophyta</taxon>
        <taxon>Magnoliopsida</taxon>
        <taxon>eudicotyledons</taxon>
        <taxon>Gunneridae</taxon>
        <taxon>Pentapetalae</taxon>
        <taxon>rosids</taxon>
        <taxon>fabids</taxon>
        <taxon>Fabales</taxon>
        <taxon>Fabaceae</taxon>
        <taxon>Papilionoideae</taxon>
        <taxon>50 kb inversion clade</taxon>
        <taxon>NPAAA clade</taxon>
        <taxon>Hologalegina</taxon>
        <taxon>IRL clade</taxon>
        <taxon>Trifolieae</taxon>
        <taxon>Trifolium</taxon>
    </lineage>
</organism>
<accession>A0A392WJJ5</accession>
<proteinExistence type="predicted"/>
<comment type="caution">
    <text evidence="1">The sequence shown here is derived from an EMBL/GenBank/DDBJ whole genome shotgun (WGS) entry which is preliminary data.</text>
</comment>
<dbReference type="Proteomes" id="UP000265520">
    <property type="component" value="Unassembled WGS sequence"/>
</dbReference>
<feature type="non-terminal residue" evidence="1">
    <location>
        <position position="46"/>
    </location>
</feature>
<sequence>MKEDNSAQMKKAATDAKAQGDLISYLTKEKDEAVSDLEALTKEKTG</sequence>
<reference evidence="1 2" key="1">
    <citation type="journal article" date="2018" name="Front. Plant Sci.">
        <title>Red Clover (Trifolium pratense) and Zigzag Clover (T. medium) - A Picture of Genomic Similarities and Differences.</title>
        <authorList>
            <person name="Dluhosova J."/>
            <person name="Istvanek J."/>
            <person name="Nedelnik J."/>
            <person name="Repkova J."/>
        </authorList>
    </citation>
    <scope>NUCLEOTIDE SEQUENCE [LARGE SCALE GENOMIC DNA]</scope>
    <source>
        <strain evidence="2">cv. 10/8</strain>
        <tissue evidence="1">Leaf</tissue>
    </source>
</reference>
<keyword evidence="2" id="KW-1185">Reference proteome</keyword>
<evidence type="ECO:0000313" key="2">
    <source>
        <dbReference type="Proteomes" id="UP000265520"/>
    </source>
</evidence>
<protein>
    <submittedName>
        <fullName evidence="1">Uncharacterized protein</fullName>
    </submittedName>
</protein>
<evidence type="ECO:0000313" key="1">
    <source>
        <dbReference type="EMBL" id="MCI98301.1"/>
    </source>
</evidence>
<name>A0A392WJJ5_9FABA</name>
<dbReference type="EMBL" id="LXQA011469753">
    <property type="protein sequence ID" value="MCI98301.1"/>
    <property type="molecule type" value="Genomic_DNA"/>
</dbReference>